<dbReference type="PRINTS" id="PR00811">
    <property type="entry name" value="BCTERIALGSPD"/>
</dbReference>
<comment type="subcellular location">
    <subcellularLocation>
        <location evidence="7">Cell outer membrane</location>
    </subcellularLocation>
    <subcellularLocation>
        <location evidence="1">Membrane</location>
    </subcellularLocation>
</comment>
<dbReference type="PANTHER" id="PTHR30604">
    <property type="entry name" value="PROTEIN TRANSPORT PROTEIN HOFQ"/>
    <property type="match status" value="1"/>
</dbReference>
<gene>
    <name evidence="10" type="primary">pilQ</name>
    <name evidence="10" type="ORF">ENG14_04075</name>
</gene>
<dbReference type="Pfam" id="PF03958">
    <property type="entry name" value="Secretin_N"/>
    <property type="match status" value="1"/>
</dbReference>
<evidence type="ECO:0000256" key="4">
    <source>
        <dbReference type="ARBA" id="ARBA00023136"/>
    </source>
</evidence>
<dbReference type="SMART" id="SM00965">
    <property type="entry name" value="STN"/>
    <property type="match status" value="1"/>
</dbReference>
<dbReference type="InterPro" id="IPR004846">
    <property type="entry name" value="T2SS/T3SS_dom"/>
</dbReference>
<dbReference type="EMBL" id="DQZW01000194">
    <property type="protein sequence ID" value="HDL90062.1"/>
    <property type="molecule type" value="Genomic_DNA"/>
</dbReference>
<organism evidence="10">
    <name type="scientific">Thermodesulforhabdus norvegica</name>
    <dbReference type="NCBI Taxonomy" id="39841"/>
    <lineage>
        <taxon>Bacteria</taxon>
        <taxon>Pseudomonadati</taxon>
        <taxon>Thermodesulfobacteriota</taxon>
        <taxon>Syntrophobacteria</taxon>
        <taxon>Syntrophobacterales</taxon>
        <taxon>Thermodesulforhabdaceae</taxon>
        <taxon>Thermodesulforhabdus</taxon>
    </lineage>
</organism>
<keyword evidence="5" id="KW-0998">Cell outer membrane</keyword>
<dbReference type="PANTHER" id="PTHR30604:SF1">
    <property type="entry name" value="DNA UTILIZATION PROTEIN HOFQ"/>
    <property type="match status" value="1"/>
</dbReference>
<dbReference type="InterPro" id="IPR013355">
    <property type="entry name" value="Pilus_4_PilQ"/>
</dbReference>
<keyword evidence="4" id="KW-0472">Membrane</keyword>
<sequence length="523" mass="58779">TLSRFIPRIKLERQDSGILVAGRLTRSWSSYVSKKDDKCIQIEIRFKNDDPLVPQATSEPGGASLTPVVDLKPDIQELENLLKSLGPLPGEGSTEAIESPFARKIYTGKPISLDLVDANLKNVIRLLAEIVNMNIIIDQDVKGSVTLRVENVPWDQIFDMILKANDLGMEKHGNVIRVARKDKLRKELEEQEKLIEKRKDLIEKQAELSRKRRNMGPMETAYLVVNYGDIEKLKDQIDEAIKSDDGKIDVDTRTRTIIFTDYRPRIEEAKKLIAALDKPTDQVLLDAKIVEIARSYLKSLGVTWSFSYENQGNHRFRPHFEINTPVTTNTGILGLTWGLLKGQSAFNLDFMLKAGVNKSLAKIISAPKVHTMNNSEATISQGVDIPYKTLDEAGNTITEFKRAELRMTVTPIITPDGRVDMKISIKKDSPMTWEAGEEPPIRTSDIKTELLVDDGAVVVLGGILEKDESQTRSSVPGLASIPIFGNLFRNRSIQSENKELFIFIRPKIIELPSIHAMTENNNR</sequence>
<dbReference type="Pfam" id="PF07660">
    <property type="entry name" value="STN"/>
    <property type="match status" value="1"/>
</dbReference>
<evidence type="ECO:0000313" key="10">
    <source>
        <dbReference type="EMBL" id="HDL90062.1"/>
    </source>
</evidence>
<evidence type="ECO:0000256" key="6">
    <source>
        <dbReference type="RuleBase" id="RU004003"/>
    </source>
</evidence>
<dbReference type="Gene3D" id="3.30.1370.120">
    <property type="match status" value="1"/>
</dbReference>
<evidence type="ECO:0000256" key="5">
    <source>
        <dbReference type="ARBA" id="ARBA00023237"/>
    </source>
</evidence>
<keyword evidence="8" id="KW-0175">Coiled coil</keyword>
<evidence type="ECO:0000259" key="9">
    <source>
        <dbReference type="SMART" id="SM00965"/>
    </source>
</evidence>
<evidence type="ECO:0000256" key="7">
    <source>
        <dbReference type="RuleBase" id="RU004004"/>
    </source>
</evidence>
<evidence type="ECO:0000256" key="3">
    <source>
        <dbReference type="ARBA" id="ARBA00022729"/>
    </source>
</evidence>
<dbReference type="Proteomes" id="UP000886355">
    <property type="component" value="Unassembled WGS sequence"/>
</dbReference>
<dbReference type="InterPro" id="IPR038591">
    <property type="entry name" value="NolW-like_sf"/>
</dbReference>
<keyword evidence="3" id="KW-0732">Signal</keyword>
<feature type="domain" description="Secretin/TonB short N-terminal" evidence="9">
    <location>
        <begin position="133"/>
        <end position="181"/>
    </location>
</feature>
<name>A0A7C1AYH3_9BACT</name>
<dbReference type="InterPro" id="IPR011662">
    <property type="entry name" value="Secretin/TonB_short_N"/>
</dbReference>
<dbReference type="InterPro" id="IPR005644">
    <property type="entry name" value="NolW-like"/>
</dbReference>
<comment type="caution">
    <text evidence="10">The sequence shown here is derived from an EMBL/GenBank/DDBJ whole genome shotgun (WGS) entry which is preliminary data.</text>
</comment>
<dbReference type="NCBIfam" id="TIGR02515">
    <property type="entry name" value="IV_pilus_PilQ"/>
    <property type="match status" value="1"/>
</dbReference>
<comment type="similarity">
    <text evidence="6">Belongs to the bacterial secretin family.</text>
</comment>
<dbReference type="InterPro" id="IPR001775">
    <property type="entry name" value="GspD/PilQ"/>
</dbReference>
<dbReference type="AlphaFoldDB" id="A0A7C1AYH3"/>
<accession>A0A7C1AYH3</accession>
<dbReference type="InterPro" id="IPR051808">
    <property type="entry name" value="Type_IV_pilus_biogenesis"/>
</dbReference>
<dbReference type="GO" id="GO:0009306">
    <property type="term" value="P:protein secretion"/>
    <property type="evidence" value="ECO:0007669"/>
    <property type="project" value="InterPro"/>
</dbReference>
<evidence type="ECO:0000256" key="2">
    <source>
        <dbReference type="ARBA" id="ARBA00022448"/>
    </source>
</evidence>
<keyword evidence="2 7" id="KW-0813">Transport</keyword>
<evidence type="ECO:0000256" key="1">
    <source>
        <dbReference type="ARBA" id="ARBA00004370"/>
    </source>
</evidence>
<dbReference type="Gene3D" id="3.30.1370.130">
    <property type="match status" value="1"/>
</dbReference>
<evidence type="ECO:0000256" key="8">
    <source>
        <dbReference type="SAM" id="Coils"/>
    </source>
</evidence>
<reference evidence="10" key="1">
    <citation type="journal article" date="2020" name="mSystems">
        <title>Genome- and Community-Level Interaction Insights into Carbon Utilization and Element Cycling Functions of Hydrothermarchaeota in Hydrothermal Sediment.</title>
        <authorList>
            <person name="Zhou Z."/>
            <person name="Liu Y."/>
            <person name="Xu W."/>
            <person name="Pan J."/>
            <person name="Luo Z.H."/>
            <person name="Li M."/>
        </authorList>
    </citation>
    <scope>NUCLEOTIDE SEQUENCE [LARGE SCALE GENOMIC DNA]</scope>
    <source>
        <strain evidence="10">HyVt-19</strain>
    </source>
</reference>
<protein>
    <submittedName>
        <fullName evidence="10">Type IV pilus secretin PilQ</fullName>
    </submittedName>
</protein>
<feature type="coiled-coil region" evidence="8">
    <location>
        <begin position="178"/>
        <end position="211"/>
    </location>
</feature>
<dbReference type="GO" id="GO:0009279">
    <property type="term" value="C:cell outer membrane"/>
    <property type="evidence" value="ECO:0007669"/>
    <property type="project" value="UniProtKB-SubCell"/>
</dbReference>
<proteinExistence type="inferred from homology"/>
<dbReference type="Pfam" id="PF00263">
    <property type="entry name" value="Secretin"/>
    <property type="match status" value="1"/>
</dbReference>
<feature type="non-terminal residue" evidence="10">
    <location>
        <position position="1"/>
    </location>
</feature>